<reference evidence="3 4" key="1">
    <citation type="submission" date="2017-07" db="EMBL/GenBank/DDBJ databases">
        <title>Tetzosporium hominis gen.nov. sp.nov.</title>
        <authorList>
            <person name="Tetz G."/>
            <person name="Tetz V."/>
        </authorList>
    </citation>
    <scope>NUCLEOTIDE SEQUENCE [LARGE SCALE GENOMIC DNA]</scope>
    <source>
        <strain evidence="3 4">VT-49</strain>
    </source>
</reference>
<evidence type="ECO:0000313" key="4">
    <source>
        <dbReference type="Proteomes" id="UP000217065"/>
    </source>
</evidence>
<comment type="caution">
    <text evidence="3">The sequence shown here is derived from an EMBL/GenBank/DDBJ whole genome shotgun (WGS) entry which is preliminary data.</text>
</comment>
<dbReference type="PROSITE" id="PS51186">
    <property type="entry name" value="GNAT"/>
    <property type="match status" value="1"/>
</dbReference>
<organism evidence="3 4">
    <name type="scientific">Tetzosporium hominis</name>
    <dbReference type="NCBI Taxonomy" id="2020506"/>
    <lineage>
        <taxon>Bacteria</taxon>
        <taxon>Bacillati</taxon>
        <taxon>Bacillota</taxon>
        <taxon>Bacilli</taxon>
        <taxon>Bacillales</taxon>
        <taxon>Caryophanaceae</taxon>
        <taxon>Tetzosporium</taxon>
    </lineage>
</organism>
<dbReference type="Proteomes" id="UP000217065">
    <property type="component" value="Unassembled WGS sequence"/>
</dbReference>
<dbReference type="OrthoDB" id="87299at2"/>
<proteinExistence type="predicted"/>
<evidence type="ECO:0000256" key="1">
    <source>
        <dbReference type="ARBA" id="ARBA00022679"/>
    </source>
</evidence>
<accession>A0A264W4Y1</accession>
<sequence>MTTYLRIHASQLDMAAEWLANVNSQMTFHSGYCGTSKEEILESLREDFIEGDSTSLVAELEGERVVGLVGFDYEDTIAEVWGPFHLSSDIPSIMKLWNFARNEFPLLNQFSFFLHKDNIQQQNFMNIMQAELRGKHLYYKIQQAAKTEPQKLTLEPFSTQDPQKFVELHDTEFPVTYYDAKTILNRSQQQGHTLYFAYLENTFIGYAYFEEGIESIHLEYFALAPSYRGQGLGEELLRLALDQVTSIGNFSEVTLTVNLLNDAANPLYEKIGFQVENELWHYSLSTK</sequence>
<feature type="domain" description="N-acetyltransferase" evidence="2">
    <location>
        <begin position="152"/>
        <end position="287"/>
    </location>
</feature>
<dbReference type="CDD" id="cd04301">
    <property type="entry name" value="NAT_SF"/>
    <property type="match status" value="1"/>
</dbReference>
<dbReference type="AlphaFoldDB" id="A0A264W4Y1"/>
<dbReference type="InterPro" id="IPR000182">
    <property type="entry name" value="GNAT_dom"/>
</dbReference>
<keyword evidence="4" id="KW-1185">Reference proteome</keyword>
<dbReference type="SUPFAM" id="SSF55729">
    <property type="entry name" value="Acyl-CoA N-acyltransferases (Nat)"/>
    <property type="match status" value="1"/>
</dbReference>
<keyword evidence="1" id="KW-0808">Transferase</keyword>
<dbReference type="RefSeq" id="WP_094942137.1">
    <property type="nucleotide sequence ID" value="NZ_NOKQ01000189.1"/>
</dbReference>
<dbReference type="EMBL" id="NOKQ01000189">
    <property type="protein sequence ID" value="OZS78639.1"/>
    <property type="molecule type" value="Genomic_DNA"/>
</dbReference>
<gene>
    <name evidence="3" type="ORF">CF394_04965</name>
</gene>
<evidence type="ECO:0000259" key="2">
    <source>
        <dbReference type="PROSITE" id="PS51186"/>
    </source>
</evidence>
<dbReference type="PANTHER" id="PTHR13947">
    <property type="entry name" value="GNAT FAMILY N-ACETYLTRANSFERASE"/>
    <property type="match status" value="1"/>
</dbReference>
<dbReference type="InterPro" id="IPR050769">
    <property type="entry name" value="NAT_camello-type"/>
</dbReference>
<evidence type="ECO:0000313" key="3">
    <source>
        <dbReference type="EMBL" id="OZS78639.1"/>
    </source>
</evidence>
<name>A0A264W4Y1_9BACL</name>
<protein>
    <recommendedName>
        <fullName evidence="2">N-acetyltransferase domain-containing protein</fullName>
    </recommendedName>
</protein>
<dbReference type="GO" id="GO:0008080">
    <property type="term" value="F:N-acetyltransferase activity"/>
    <property type="evidence" value="ECO:0007669"/>
    <property type="project" value="InterPro"/>
</dbReference>
<dbReference type="Pfam" id="PF00583">
    <property type="entry name" value="Acetyltransf_1"/>
    <property type="match status" value="1"/>
</dbReference>
<dbReference type="InterPro" id="IPR016181">
    <property type="entry name" value="Acyl_CoA_acyltransferase"/>
</dbReference>
<dbReference type="Gene3D" id="3.40.630.30">
    <property type="match status" value="1"/>
</dbReference>
<dbReference type="PANTHER" id="PTHR13947:SF37">
    <property type="entry name" value="LD18367P"/>
    <property type="match status" value="1"/>
</dbReference>